<evidence type="ECO:0000313" key="1">
    <source>
        <dbReference type="EMBL" id="CCG82356.1"/>
    </source>
</evidence>
<dbReference type="OrthoDB" id="5584028at2759"/>
<keyword evidence="2" id="KW-1185">Reference proteome</keyword>
<comment type="caution">
    <text evidence="1">The sequence shown here is derived from an EMBL/GenBank/DDBJ whole genome shotgun (WGS) entry which is preliminary data.</text>
</comment>
<gene>
    <name evidence="1" type="ORF">TAPDE_002301</name>
</gene>
<dbReference type="eggNOG" id="ENOG502S3TP">
    <property type="taxonomic scope" value="Eukaryota"/>
</dbReference>
<dbReference type="STRING" id="1097556.R4X9E1"/>
<dbReference type="PANTHER" id="PTHR37852:SF1">
    <property type="entry name" value="HIG1 DOMAIN-CONTAINING PROTEIN"/>
    <property type="match status" value="1"/>
</dbReference>
<evidence type="ECO:0000313" key="2">
    <source>
        <dbReference type="Proteomes" id="UP000013776"/>
    </source>
</evidence>
<sequence>MADKSDVVIETDFRNERLSLPPAPRLFLYTVSSSLLTFVLGAMSGGKKTSYQFLAENAHRLPRTHQGWYFYHKTKNYRVMLGGIQSGFKYAGRTMGWTLLYASTETALDRIRGTIDAANTVAAAVGTAGIFSWKNGFSRQLTKRTLRMSLLVGLGIGALQDGLIWAKGGRIWYLERLLDDSLTGVANTKRELPAG</sequence>
<reference evidence="1 2" key="1">
    <citation type="journal article" date="2013" name="MBio">
        <title>Genome sequencing of the plant pathogen Taphrina deformans, the causal agent of peach leaf curl.</title>
        <authorList>
            <person name="Cisse O.H."/>
            <person name="Almeida J.M.G.C.F."/>
            <person name="Fonseca A."/>
            <person name="Kumar A.A."/>
            <person name="Salojaervi J."/>
            <person name="Overmyer K."/>
            <person name="Hauser P.M."/>
            <person name="Pagni M."/>
        </authorList>
    </citation>
    <scope>NUCLEOTIDE SEQUENCE [LARGE SCALE GENOMIC DNA]</scope>
    <source>
        <strain evidence="2">PYCC 5710 / ATCC 11124 / CBS 356.35 / IMI 108563 / JCM 9778 / NBRC 8474</strain>
    </source>
</reference>
<proteinExistence type="predicted"/>
<dbReference type="AlphaFoldDB" id="R4X9E1"/>
<dbReference type="PANTHER" id="PTHR37852">
    <property type="entry name" value="YALI0B21208P"/>
    <property type="match status" value="1"/>
</dbReference>
<protein>
    <submittedName>
        <fullName evidence="1">Uncharacterized protein</fullName>
    </submittedName>
</protein>
<name>R4X9E1_TAPDE</name>
<dbReference type="Proteomes" id="UP000013776">
    <property type="component" value="Unassembled WGS sequence"/>
</dbReference>
<accession>R4X9E1</accession>
<organism evidence="1 2">
    <name type="scientific">Taphrina deformans (strain PYCC 5710 / ATCC 11124 / CBS 356.35 / IMI 108563 / JCM 9778 / NBRC 8474)</name>
    <name type="common">Peach leaf curl fungus</name>
    <name type="synonym">Lalaria deformans</name>
    <dbReference type="NCBI Taxonomy" id="1097556"/>
    <lineage>
        <taxon>Eukaryota</taxon>
        <taxon>Fungi</taxon>
        <taxon>Dikarya</taxon>
        <taxon>Ascomycota</taxon>
        <taxon>Taphrinomycotina</taxon>
        <taxon>Taphrinomycetes</taxon>
        <taxon>Taphrinales</taxon>
        <taxon>Taphrinaceae</taxon>
        <taxon>Taphrina</taxon>
    </lineage>
</organism>
<dbReference type="Pfam" id="PF02466">
    <property type="entry name" value="Tim17"/>
    <property type="match status" value="1"/>
</dbReference>
<dbReference type="EMBL" id="CAHR02000081">
    <property type="protein sequence ID" value="CCG82356.1"/>
    <property type="molecule type" value="Genomic_DNA"/>
</dbReference>
<dbReference type="VEuPathDB" id="FungiDB:TAPDE_002301"/>